<sequence length="45" mass="5179">MIVGEHSRDIDLDMTLEEAIGYMASDELIEAVYLVYTLRQTDQMV</sequence>
<dbReference type="Proteomes" id="UP000215914">
    <property type="component" value="Unassembled WGS sequence"/>
</dbReference>
<evidence type="ECO:0000313" key="1">
    <source>
        <dbReference type="EMBL" id="KAF5768334.1"/>
    </source>
</evidence>
<dbReference type="AlphaFoldDB" id="A0A9K3E987"/>
<keyword evidence="2" id="KW-1185">Reference proteome</keyword>
<accession>A0A9K3E987</accession>
<evidence type="ECO:0000313" key="2">
    <source>
        <dbReference type="Proteomes" id="UP000215914"/>
    </source>
</evidence>
<gene>
    <name evidence="1" type="ORF">HanXRQr2_Chr14g0635241</name>
</gene>
<reference evidence="1" key="2">
    <citation type="submission" date="2020-06" db="EMBL/GenBank/DDBJ databases">
        <title>Helianthus annuus Genome sequencing and assembly Release 2.</title>
        <authorList>
            <person name="Gouzy J."/>
            <person name="Langlade N."/>
            <person name="Munos S."/>
        </authorList>
    </citation>
    <scope>NUCLEOTIDE SEQUENCE</scope>
    <source>
        <tissue evidence="1">Leaves</tissue>
    </source>
</reference>
<name>A0A9K3E987_HELAN</name>
<protein>
    <submittedName>
        <fullName evidence="1">Uncharacterized protein</fullName>
    </submittedName>
</protein>
<dbReference type="Gramene" id="mRNA:HanXRQr2_Chr14g0635241">
    <property type="protein sequence ID" value="mRNA:HanXRQr2_Chr14g0635241"/>
    <property type="gene ID" value="HanXRQr2_Chr14g0635241"/>
</dbReference>
<proteinExistence type="predicted"/>
<reference evidence="1" key="1">
    <citation type="journal article" date="2017" name="Nature">
        <title>The sunflower genome provides insights into oil metabolism, flowering and Asterid evolution.</title>
        <authorList>
            <person name="Badouin H."/>
            <person name="Gouzy J."/>
            <person name="Grassa C.J."/>
            <person name="Murat F."/>
            <person name="Staton S.E."/>
            <person name="Cottret L."/>
            <person name="Lelandais-Briere C."/>
            <person name="Owens G.L."/>
            <person name="Carrere S."/>
            <person name="Mayjonade B."/>
            <person name="Legrand L."/>
            <person name="Gill N."/>
            <person name="Kane N.C."/>
            <person name="Bowers J.E."/>
            <person name="Hubner S."/>
            <person name="Bellec A."/>
            <person name="Berard A."/>
            <person name="Berges H."/>
            <person name="Blanchet N."/>
            <person name="Boniface M.C."/>
            <person name="Brunel D."/>
            <person name="Catrice O."/>
            <person name="Chaidir N."/>
            <person name="Claudel C."/>
            <person name="Donnadieu C."/>
            <person name="Faraut T."/>
            <person name="Fievet G."/>
            <person name="Helmstetter N."/>
            <person name="King M."/>
            <person name="Knapp S.J."/>
            <person name="Lai Z."/>
            <person name="Le Paslier M.C."/>
            <person name="Lippi Y."/>
            <person name="Lorenzon L."/>
            <person name="Mandel J.R."/>
            <person name="Marage G."/>
            <person name="Marchand G."/>
            <person name="Marquand E."/>
            <person name="Bret-Mestries E."/>
            <person name="Morien E."/>
            <person name="Nambeesan S."/>
            <person name="Nguyen T."/>
            <person name="Pegot-Espagnet P."/>
            <person name="Pouilly N."/>
            <person name="Raftis F."/>
            <person name="Sallet E."/>
            <person name="Schiex T."/>
            <person name="Thomas J."/>
            <person name="Vandecasteele C."/>
            <person name="Vares D."/>
            <person name="Vear F."/>
            <person name="Vautrin S."/>
            <person name="Crespi M."/>
            <person name="Mangin B."/>
            <person name="Burke J.M."/>
            <person name="Salse J."/>
            <person name="Munos S."/>
            <person name="Vincourt P."/>
            <person name="Rieseberg L.H."/>
            <person name="Langlade N.B."/>
        </authorList>
    </citation>
    <scope>NUCLEOTIDE SEQUENCE</scope>
    <source>
        <tissue evidence="1">Leaves</tissue>
    </source>
</reference>
<comment type="caution">
    <text evidence="1">The sequence shown here is derived from an EMBL/GenBank/DDBJ whole genome shotgun (WGS) entry which is preliminary data.</text>
</comment>
<organism evidence="1 2">
    <name type="scientific">Helianthus annuus</name>
    <name type="common">Common sunflower</name>
    <dbReference type="NCBI Taxonomy" id="4232"/>
    <lineage>
        <taxon>Eukaryota</taxon>
        <taxon>Viridiplantae</taxon>
        <taxon>Streptophyta</taxon>
        <taxon>Embryophyta</taxon>
        <taxon>Tracheophyta</taxon>
        <taxon>Spermatophyta</taxon>
        <taxon>Magnoliopsida</taxon>
        <taxon>eudicotyledons</taxon>
        <taxon>Gunneridae</taxon>
        <taxon>Pentapetalae</taxon>
        <taxon>asterids</taxon>
        <taxon>campanulids</taxon>
        <taxon>Asterales</taxon>
        <taxon>Asteraceae</taxon>
        <taxon>Asteroideae</taxon>
        <taxon>Heliantheae alliance</taxon>
        <taxon>Heliantheae</taxon>
        <taxon>Helianthus</taxon>
    </lineage>
</organism>
<dbReference type="EMBL" id="MNCJ02000329">
    <property type="protein sequence ID" value="KAF5768334.1"/>
    <property type="molecule type" value="Genomic_DNA"/>
</dbReference>